<name>A0ABQ9VBY8_SAGOE</name>
<reference evidence="1 2" key="1">
    <citation type="submission" date="2023-05" db="EMBL/GenBank/DDBJ databases">
        <title>B98-5 Cell Line De Novo Hybrid Assembly: An Optical Mapping Approach.</title>
        <authorList>
            <person name="Kananen K."/>
            <person name="Auerbach J.A."/>
            <person name="Kautto E."/>
            <person name="Blachly J.S."/>
        </authorList>
    </citation>
    <scope>NUCLEOTIDE SEQUENCE [LARGE SCALE GENOMIC DNA]</scope>
    <source>
        <strain evidence="1">B95-8</strain>
        <tissue evidence="1">Cell line</tissue>
    </source>
</reference>
<gene>
    <name evidence="1" type="ORF">P7K49_016300</name>
</gene>
<comment type="caution">
    <text evidence="1">The sequence shown here is derived from an EMBL/GenBank/DDBJ whole genome shotgun (WGS) entry which is preliminary data.</text>
</comment>
<accession>A0ABQ9VBY8</accession>
<evidence type="ECO:0000313" key="1">
    <source>
        <dbReference type="EMBL" id="KAK2106786.1"/>
    </source>
</evidence>
<protein>
    <submittedName>
        <fullName evidence="1">Uncharacterized protein</fullName>
    </submittedName>
</protein>
<organism evidence="1 2">
    <name type="scientific">Saguinus oedipus</name>
    <name type="common">Cotton-top tamarin</name>
    <name type="synonym">Oedipomidas oedipus</name>
    <dbReference type="NCBI Taxonomy" id="9490"/>
    <lineage>
        <taxon>Eukaryota</taxon>
        <taxon>Metazoa</taxon>
        <taxon>Chordata</taxon>
        <taxon>Craniata</taxon>
        <taxon>Vertebrata</taxon>
        <taxon>Euteleostomi</taxon>
        <taxon>Mammalia</taxon>
        <taxon>Eutheria</taxon>
        <taxon>Euarchontoglires</taxon>
        <taxon>Primates</taxon>
        <taxon>Haplorrhini</taxon>
        <taxon>Platyrrhini</taxon>
        <taxon>Cebidae</taxon>
        <taxon>Callitrichinae</taxon>
        <taxon>Saguinus</taxon>
    </lineage>
</organism>
<proteinExistence type="predicted"/>
<sequence length="147" mass="16733">MAISRENHILPDPEPPCMHRYAVAAFTQPHHSTVETISAHEKQKGLHFRFRKAILTTYLPLSLELCPADTQESTGSLQPTPRMGEQWTLTRFEVINIKPPGRSIHGVSSLLSKHCCGYDCCSYDWLRKDRMPQVHQPQPSPSLHYTS</sequence>
<evidence type="ECO:0000313" key="2">
    <source>
        <dbReference type="Proteomes" id="UP001266305"/>
    </source>
</evidence>
<dbReference type="EMBL" id="JASSZA010000007">
    <property type="protein sequence ID" value="KAK2106786.1"/>
    <property type="molecule type" value="Genomic_DNA"/>
</dbReference>
<dbReference type="Proteomes" id="UP001266305">
    <property type="component" value="Unassembled WGS sequence"/>
</dbReference>
<keyword evidence="2" id="KW-1185">Reference proteome</keyword>